<sequence length="110" mass="12469">MLVYPGLSLISMLRLGRLSFSSFRSPGLILYQSPVCTSNGIRIYMQSVLTSCFSDSLVHSVFLHTTRIRIVLYCADYVCNFLTRVYYFLVTHGLACNLQIAFVPSLFRSP</sequence>
<organism evidence="1">
    <name type="scientific">Arundo donax</name>
    <name type="common">Giant reed</name>
    <name type="synonym">Donax arundinaceus</name>
    <dbReference type="NCBI Taxonomy" id="35708"/>
    <lineage>
        <taxon>Eukaryota</taxon>
        <taxon>Viridiplantae</taxon>
        <taxon>Streptophyta</taxon>
        <taxon>Embryophyta</taxon>
        <taxon>Tracheophyta</taxon>
        <taxon>Spermatophyta</taxon>
        <taxon>Magnoliopsida</taxon>
        <taxon>Liliopsida</taxon>
        <taxon>Poales</taxon>
        <taxon>Poaceae</taxon>
        <taxon>PACMAD clade</taxon>
        <taxon>Arundinoideae</taxon>
        <taxon>Arundineae</taxon>
        <taxon>Arundo</taxon>
    </lineage>
</organism>
<proteinExistence type="predicted"/>
<protein>
    <submittedName>
        <fullName evidence="1">Uncharacterized protein</fullName>
    </submittedName>
</protein>
<reference evidence="1" key="2">
    <citation type="journal article" date="2015" name="Data Brief">
        <title>Shoot transcriptome of the giant reed, Arundo donax.</title>
        <authorList>
            <person name="Barrero R.A."/>
            <person name="Guerrero F.D."/>
            <person name="Moolhuijzen P."/>
            <person name="Goolsby J.A."/>
            <person name="Tidwell J."/>
            <person name="Bellgard S.E."/>
            <person name="Bellgard M.I."/>
        </authorList>
    </citation>
    <scope>NUCLEOTIDE SEQUENCE</scope>
    <source>
        <tissue evidence="1">Shoot tissue taken approximately 20 cm above the soil surface</tissue>
    </source>
</reference>
<accession>A0A0A9HA24</accession>
<dbReference type="EMBL" id="GBRH01166205">
    <property type="protein sequence ID" value="JAE31691.1"/>
    <property type="molecule type" value="Transcribed_RNA"/>
</dbReference>
<name>A0A0A9HA24_ARUDO</name>
<dbReference type="AlphaFoldDB" id="A0A0A9HA24"/>
<evidence type="ECO:0000313" key="1">
    <source>
        <dbReference type="EMBL" id="JAE31691.1"/>
    </source>
</evidence>
<reference evidence="1" key="1">
    <citation type="submission" date="2014-09" db="EMBL/GenBank/DDBJ databases">
        <authorList>
            <person name="Magalhaes I.L.F."/>
            <person name="Oliveira U."/>
            <person name="Santos F.R."/>
            <person name="Vidigal T.H.D.A."/>
            <person name="Brescovit A.D."/>
            <person name="Santos A.J."/>
        </authorList>
    </citation>
    <scope>NUCLEOTIDE SEQUENCE</scope>
    <source>
        <tissue evidence="1">Shoot tissue taken approximately 20 cm above the soil surface</tissue>
    </source>
</reference>